<accession>A0ABU1IAM2</accession>
<dbReference type="PIRSF" id="PIRSF028477">
    <property type="entry name" value="UCP028477"/>
    <property type="match status" value="1"/>
</dbReference>
<comment type="caution">
    <text evidence="2">The sequence shown here is derived from an EMBL/GenBank/DDBJ whole genome shotgun (WGS) entry which is preliminary data.</text>
</comment>
<proteinExistence type="predicted"/>
<dbReference type="Pfam" id="PF09916">
    <property type="entry name" value="DUF2145"/>
    <property type="match status" value="1"/>
</dbReference>
<evidence type="ECO:0008006" key="4">
    <source>
        <dbReference type="Google" id="ProtNLM"/>
    </source>
</evidence>
<sequence>MPMTHRTTLYACTAAPAVPLRALALAALMVLAAAGAGTAHAGRSCEQRQPSAQVIERGMLLAERTSQALDAEYQRAGTRVVVLGRAGQDLSKYGLRYSHLGWAYRTDAGPWRVVHKLNECGTAHAQVFRQGLGDFFLDDLWRFEAVWAVPTPEVQARLLPVLADNTRAKVLHHRPYSMVSYAWSPKYQQSNQWALETLAAAMEPGTIRSREQAQAWLRFKGYEPTALRLGPLTRLGGRITAANIAFDDHPNEKRYADRIETVTVDSVLTWLQRAQLAGAPAALDLRQP</sequence>
<keyword evidence="3" id="KW-1185">Reference proteome</keyword>
<organism evidence="2 3">
    <name type="scientific">Paracidovorax wautersii</name>
    <dbReference type="NCBI Taxonomy" id="1177982"/>
    <lineage>
        <taxon>Bacteria</taxon>
        <taxon>Pseudomonadati</taxon>
        <taxon>Pseudomonadota</taxon>
        <taxon>Betaproteobacteria</taxon>
        <taxon>Burkholderiales</taxon>
        <taxon>Comamonadaceae</taxon>
        <taxon>Paracidovorax</taxon>
    </lineage>
</organism>
<feature type="chain" id="PRO_5047297132" description="DUF2145 domain-containing protein" evidence="1">
    <location>
        <begin position="42"/>
        <end position="288"/>
    </location>
</feature>
<dbReference type="EMBL" id="JAVIZX010000001">
    <property type="protein sequence ID" value="MDR6214011.1"/>
    <property type="molecule type" value="Genomic_DNA"/>
</dbReference>
<evidence type="ECO:0000313" key="3">
    <source>
        <dbReference type="Proteomes" id="UP001267710"/>
    </source>
</evidence>
<protein>
    <recommendedName>
        <fullName evidence="4">DUF2145 domain-containing protein</fullName>
    </recommendedName>
</protein>
<keyword evidence="1" id="KW-0732">Signal</keyword>
<gene>
    <name evidence="2" type="ORF">QE399_001700</name>
</gene>
<evidence type="ECO:0000256" key="1">
    <source>
        <dbReference type="SAM" id="SignalP"/>
    </source>
</evidence>
<feature type="signal peptide" evidence="1">
    <location>
        <begin position="1"/>
        <end position="41"/>
    </location>
</feature>
<evidence type="ECO:0000313" key="2">
    <source>
        <dbReference type="EMBL" id="MDR6214011.1"/>
    </source>
</evidence>
<name>A0ABU1IAM2_9BURK</name>
<dbReference type="InterPro" id="IPR014547">
    <property type="entry name" value="UCP028477"/>
</dbReference>
<reference evidence="2 3" key="1">
    <citation type="submission" date="2023-08" db="EMBL/GenBank/DDBJ databases">
        <title>Functional and genomic diversity of the sorghum phyllosphere microbiome.</title>
        <authorList>
            <person name="Shade A."/>
        </authorList>
    </citation>
    <scope>NUCLEOTIDE SEQUENCE [LARGE SCALE GENOMIC DNA]</scope>
    <source>
        <strain evidence="2 3">SORGH_AS_0335</strain>
    </source>
</reference>
<dbReference type="Proteomes" id="UP001267710">
    <property type="component" value="Unassembled WGS sequence"/>
</dbReference>